<dbReference type="InterPro" id="IPR010998">
    <property type="entry name" value="Integrase_recombinase_N"/>
</dbReference>
<name>A0ABS4W691_9PSEU</name>
<dbReference type="Gene3D" id="1.10.150.130">
    <property type="match status" value="1"/>
</dbReference>
<accession>A0ABS4W691</accession>
<protein>
    <submittedName>
        <fullName evidence="3">Uncharacterized protein</fullName>
    </submittedName>
</protein>
<dbReference type="SUPFAM" id="SSF47823">
    <property type="entry name" value="lambda integrase-like, N-terminal domain"/>
    <property type="match status" value="1"/>
</dbReference>
<feature type="region of interest" description="Disordered" evidence="2">
    <location>
        <begin position="84"/>
        <end position="103"/>
    </location>
</feature>
<evidence type="ECO:0000313" key="4">
    <source>
        <dbReference type="Proteomes" id="UP001519295"/>
    </source>
</evidence>
<organism evidence="3 4">
    <name type="scientific">Pseudonocardia parietis</name>
    <dbReference type="NCBI Taxonomy" id="570936"/>
    <lineage>
        <taxon>Bacteria</taxon>
        <taxon>Bacillati</taxon>
        <taxon>Actinomycetota</taxon>
        <taxon>Actinomycetes</taxon>
        <taxon>Pseudonocardiales</taxon>
        <taxon>Pseudonocardiaceae</taxon>
        <taxon>Pseudonocardia</taxon>
    </lineage>
</organism>
<comment type="caution">
    <text evidence="3">The sequence shown here is derived from an EMBL/GenBank/DDBJ whole genome shotgun (WGS) entry which is preliminary data.</text>
</comment>
<keyword evidence="4" id="KW-1185">Reference proteome</keyword>
<dbReference type="Proteomes" id="UP001519295">
    <property type="component" value="Unassembled WGS sequence"/>
</dbReference>
<proteinExistence type="predicted"/>
<dbReference type="RefSeq" id="WP_210036840.1">
    <property type="nucleotide sequence ID" value="NZ_JAGINU010000004.1"/>
</dbReference>
<dbReference type="EMBL" id="JAGINU010000004">
    <property type="protein sequence ID" value="MBP2371728.1"/>
    <property type="molecule type" value="Genomic_DNA"/>
</dbReference>
<keyword evidence="1" id="KW-0238">DNA-binding</keyword>
<evidence type="ECO:0000256" key="2">
    <source>
        <dbReference type="SAM" id="MobiDB-lite"/>
    </source>
</evidence>
<gene>
    <name evidence="3" type="ORF">JOF36_007501</name>
</gene>
<reference evidence="3 4" key="1">
    <citation type="submission" date="2021-03" db="EMBL/GenBank/DDBJ databases">
        <title>Sequencing the genomes of 1000 actinobacteria strains.</title>
        <authorList>
            <person name="Klenk H.-P."/>
        </authorList>
    </citation>
    <scope>NUCLEOTIDE SEQUENCE [LARGE SCALE GENOMIC DNA]</scope>
    <source>
        <strain evidence="3 4">DSM 45256</strain>
    </source>
</reference>
<evidence type="ECO:0000256" key="1">
    <source>
        <dbReference type="ARBA" id="ARBA00023125"/>
    </source>
</evidence>
<sequence length="325" mass="34466">MNPHATPGSGATTPQPAALRDTVAPGYAGEWALFCDYTTATGQPTLPTTVDALTGFFTALPARPATLARRVRAIAAAHRRAGHLLSRPDDGPAALAPPPTPQQRWAEASSLIAACPTRGWPHGLHGRRDAFLIVAIVGLDLPHRAARALQPDAVTVADSCSENAEDQISVAGQDVPTDPDPRACPACAVVRWLDTLGILDGLGRGSARMDLTAAHTPTHDSNHQHHPSAPHRWRHAATLLPAIDQHGWHDDYRPMTTRTIRTIRTRLARARDQARQATSASTASDAVSSSDSDSPQPPATTTTTAHEPNGGPPSPPDLGWEGRRP</sequence>
<evidence type="ECO:0000313" key="3">
    <source>
        <dbReference type="EMBL" id="MBP2371728.1"/>
    </source>
</evidence>
<feature type="region of interest" description="Disordered" evidence="2">
    <location>
        <begin position="268"/>
        <end position="325"/>
    </location>
</feature>
<feature type="compositionally biased region" description="Low complexity" evidence="2">
    <location>
        <begin position="275"/>
        <end position="305"/>
    </location>
</feature>